<comment type="similarity">
    <text evidence="2">Belongs to the GMC oxidoreductase family.</text>
</comment>
<dbReference type="InterPro" id="IPR007867">
    <property type="entry name" value="GMC_OxRtase_C"/>
</dbReference>
<dbReference type="PANTHER" id="PTHR11552:SF219">
    <property type="entry name" value="GLUCOSE-METHANOL-CHOLINE OXIDOREDUCTASE N-TERMINAL DOMAIN-CONTAINING PROTEIN"/>
    <property type="match status" value="1"/>
</dbReference>
<proteinExistence type="inferred from homology"/>
<gene>
    <name evidence="5" type="ORF">R3P38DRAFT_3319966</name>
</gene>
<evidence type="ECO:0000259" key="4">
    <source>
        <dbReference type="PROSITE" id="PS00624"/>
    </source>
</evidence>
<dbReference type="SUPFAM" id="SSF51905">
    <property type="entry name" value="FAD/NAD(P)-binding domain"/>
    <property type="match status" value="1"/>
</dbReference>
<keyword evidence="6" id="KW-1185">Reference proteome</keyword>
<dbReference type="GO" id="GO:0016614">
    <property type="term" value="F:oxidoreductase activity, acting on CH-OH group of donors"/>
    <property type="evidence" value="ECO:0007669"/>
    <property type="project" value="InterPro"/>
</dbReference>
<dbReference type="InterPro" id="IPR012132">
    <property type="entry name" value="GMC_OxRdtase"/>
</dbReference>
<dbReference type="PROSITE" id="PS00624">
    <property type="entry name" value="GMC_OXRED_2"/>
    <property type="match status" value="1"/>
</dbReference>
<reference evidence="5 6" key="1">
    <citation type="journal article" date="2024" name="J Genomics">
        <title>Draft genome sequencing and assembly of Favolaschia claudopus CIRM-BRFM 2984 isolated from oak limbs.</title>
        <authorList>
            <person name="Navarro D."/>
            <person name="Drula E."/>
            <person name="Chaduli D."/>
            <person name="Cazenave R."/>
            <person name="Ahrendt S."/>
            <person name="Wang J."/>
            <person name="Lipzen A."/>
            <person name="Daum C."/>
            <person name="Barry K."/>
            <person name="Grigoriev I.V."/>
            <person name="Favel A."/>
            <person name="Rosso M.N."/>
            <person name="Martin F."/>
        </authorList>
    </citation>
    <scope>NUCLEOTIDE SEQUENCE [LARGE SCALE GENOMIC DNA]</scope>
    <source>
        <strain evidence="5 6">CIRM-BRFM 2984</strain>
    </source>
</reference>
<dbReference type="Proteomes" id="UP001362999">
    <property type="component" value="Unassembled WGS sequence"/>
</dbReference>
<evidence type="ECO:0000256" key="2">
    <source>
        <dbReference type="ARBA" id="ARBA00010790"/>
    </source>
</evidence>
<feature type="active site" description="Proton acceptor" evidence="3">
    <location>
        <position position="566"/>
    </location>
</feature>
<dbReference type="GO" id="GO:0050660">
    <property type="term" value="F:flavin adenine dinucleotide binding"/>
    <property type="evidence" value="ECO:0007669"/>
    <property type="project" value="InterPro"/>
</dbReference>
<dbReference type="Pfam" id="PF00732">
    <property type="entry name" value="GMC_oxred_N"/>
    <property type="match status" value="1"/>
</dbReference>
<dbReference type="AlphaFoldDB" id="A0AAW0B0F4"/>
<dbReference type="InterPro" id="IPR000172">
    <property type="entry name" value="GMC_OxRdtase_N"/>
</dbReference>
<dbReference type="Pfam" id="PF05199">
    <property type="entry name" value="GMC_oxred_C"/>
    <property type="match status" value="1"/>
</dbReference>
<evidence type="ECO:0000313" key="5">
    <source>
        <dbReference type="EMBL" id="KAK7019111.1"/>
    </source>
</evidence>
<evidence type="ECO:0000256" key="1">
    <source>
        <dbReference type="ARBA" id="ARBA00001974"/>
    </source>
</evidence>
<evidence type="ECO:0000256" key="3">
    <source>
        <dbReference type="PIRSR" id="PIRSR000137-1"/>
    </source>
</evidence>
<dbReference type="InterPro" id="IPR036188">
    <property type="entry name" value="FAD/NAD-bd_sf"/>
</dbReference>
<protein>
    <submittedName>
        <fullName evidence="5">Alcohol oxidase</fullName>
    </submittedName>
</protein>
<sequence>MGVFGPPTYPVLSVNQAGSSWNPSAKSSIDTKTYDYIIVGGGTAGCVLASRLSEDPNVSVLVLERGPVHDAWYSRVPLISSDLTSKATPVVFTPSAPIAGANGKTLEVVHTEALGGGSTVNAMLVTRGFIGDFDRWAKLGHPSWSYEALKPYFMKSEKSLSHEGDWRGHSGPLVNQTSPLNATIHTSVQTAASELGYKITTDINDPDISVDVCATLDEAVDQKLRRVSAYNAYLPPEVAYERGQRLKICTKAVATQVEFEDGVAVGVVFEASGKSIPGTFYARARKEIVVCSGAIGSPQLLLLSGIGPQEHLKEHEVPVVVDLPGVGSHLQDHLGIPLMYEVPGWDSVHYLGYSAWRGFWEFGKYMLGYPGVLGSTVAPISIFAHSSHVDQQTGRVVKPTAQSSASDRCPDIEIMTMACISTDVIRPPHMGVFSFLLCNLQPKSVGTVRLASTDPHKRPEVDLNFLSNAEDYGPLRIGILISRRVANRAAANGYPIKEWKLPASESDDDVDQFIRKELRTCLHYTSTCRMAPRGDGGVVDDSLRVYGVRGLRVCDTSVFPCITSAHTMVPAITVAERCADLMKAAAKRDGMEDKLI</sequence>
<dbReference type="PIRSF" id="PIRSF000137">
    <property type="entry name" value="Alcohol_oxidase"/>
    <property type="match status" value="1"/>
</dbReference>
<dbReference type="Gene3D" id="3.30.560.10">
    <property type="entry name" value="Glucose Oxidase, domain 3"/>
    <property type="match status" value="1"/>
</dbReference>
<dbReference type="PANTHER" id="PTHR11552">
    <property type="entry name" value="GLUCOSE-METHANOL-CHOLINE GMC OXIDOREDUCTASE"/>
    <property type="match status" value="1"/>
</dbReference>
<feature type="active site" description="Proton donor" evidence="3">
    <location>
        <position position="523"/>
    </location>
</feature>
<name>A0AAW0B0F4_9AGAR</name>
<evidence type="ECO:0000313" key="6">
    <source>
        <dbReference type="Proteomes" id="UP001362999"/>
    </source>
</evidence>
<feature type="domain" description="Glucose-methanol-choline oxidoreductase N-terminal" evidence="4">
    <location>
        <begin position="293"/>
        <end position="307"/>
    </location>
</feature>
<organism evidence="5 6">
    <name type="scientific">Favolaschia claudopus</name>
    <dbReference type="NCBI Taxonomy" id="2862362"/>
    <lineage>
        <taxon>Eukaryota</taxon>
        <taxon>Fungi</taxon>
        <taxon>Dikarya</taxon>
        <taxon>Basidiomycota</taxon>
        <taxon>Agaricomycotina</taxon>
        <taxon>Agaricomycetes</taxon>
        <taxon>Agaricomycetidae</taxon>
        <taxon>Agaricales</taxon>
        <taxon>Marasmiineae</taxon>
        <taxon>Mycenaceae</taxon>
        <taxon>Favolaschia</taxon>
    </lineage>
</organism>
<comment type="caution">
    <text evidence="5">The sequence shown here is derived from an EMBL/GenBank/DDBJ whole genome shotgun (WGS) entry which is preliminary data.</text>
</comment>
<accession>A0AAW0B0F4</accession>
<dbReference type="EMBL" id="JAWWNJ010000045">
    <property type="protein sequence ID" value="KAK7019111.1"/>
    <property type="molecule type" value="Genomic_DNA"/>
</dbReference>
<dbReference type="SUPFAM" id="SSF54373">
    <property type="entry name" value="FAD-linked reductases, C-terminal domain"/>
    <property type="match status" value="1"/>
</dbReference>
<dbReference type="Gene3D" id="3.50.50.60">
    <property type="entry name" value="FAD/NAD(P)-binding domain"/>
    <property type="match status" value="1"/>
</dbReference>
<comment type="cofactor">
    <cofactor evidence="1">
        <name>FAD</name>
        <dbReference type="ChEBI" id="CHEBI:57692"/>
    </cofactor>
</comment>